<dbReference type="InterPro" id="IPR049445">
    <property type="entry name" value="TetR_SbtR-like_C"/>
</dbReference>
<evidence type="ECO:0000313" key="2">
    <source>
        <dbReference type="EMBL" id="CAA9426793.1"/>
    </source>
</evidence>
<feature type="non-terminal residue" evidence="2">
    <location>
        <position position="1"/>
    </location>
</feature>
<feature type="domain" description="Transcriptional regulator SbtR-like C-terminal" evidence="1">
    <location>
        <begin position="9"/>
        <end position="59"/>
    </location>
</feature>
<reference evidence="2" key="1">
    <citation type="submission" date="2020-02" db="EMBL/GenBank/DDBJ databases">
        <authorList>
            <person name="Meier V. D."/>
        </authorList>
    </citation>
    <scope>NUCLEOTIDE SEQUENCE</scope>
    <source>
        <strain evidence="2">AVDCRST_MAG66</strain>
    </source>
</reference>
<sequence>PGTAVRRAVDALTALLAAAAGAGEVRPDVGVADLAALLAGTPDDPRRRARCVAVVVDGLLVRPVGPREIDT</sequence>
<dbReference type="InterPro" id="IPR036271">
    <property type="entry name" value="Tet_transcr_reg_TetR-rel_C_sf"/>
</dbReference>
<dbReference type="EMBL" id="CADCUS010000439">
    <property type="protein sequence ID" value="CAA9426793.1"/>
    <property type="molecule type" value="Genomic_DNA"/>
</dbReference>
<proteinExistence type="predicted"/>
<accession>A0A6J4PUZ9</accession>
<dbReference type="SUPFAM" id="SSF48498">
    <property type="entry name" value="Tetracyclin repressor-like, C-terminal domain"/>
    <property type="match status" value="1"/>
</dbReference>
<organism evidence="2">
    <name type="scientific">uncultured Pseudonocardia sp</name>
    <dbReference type="NCBI Taxonomy" id="211455"/>
    <lineage>
        <taxon>Bacteria</taxon>
        <taxon>Bacillati</taxon>
        <taxon>Actinomycetota</taxon>
        <taxon>Actinomycetes</taxon>
        <taxon>Pseudonocardiales</taxon>
        <taxon>Pseudonocardiaceae</taxon>
        <taxon>Pseudonocardia</taxon>
        <taxon>environmental samples</taxon>
    </lineage>
</organism>
<name>A0A6J4PUZ9_9PSEU</name>
<protein>
    <recommendedName>
        <fullName evidence="1">Transcriptional regulator SbtR-like C-terminal domain-containing protein</fullName>
    </recommendedName>
</protein>
<gene>
    <name evidence="2" type="ORF">AVDCRST_MAG66-3011</name>
</gene>
<evidence type="ECO:0000259" key="1">
    <source>
        <dbReference type="Pfam" id="PF21597"/>
    </source>
</evidence>
<dbReference type="Gene3D" id="1.10.357.10">
    <property type="entry name" value="Tetracycline Repressor, domain 2"/>
    <property type="match status" value="1"/>
</dbReference>
<dbReference type="AlphaFoldDB" id="A0A6J4PUZ9"/>
<dbReference type="Pfam" id="PF21597">
    <property type="entry name" value="TetR_C_43"/>
    <property type="match status" value="1"/>
</dbReference>